<name>A0A0J9R1Q2_DROSI</name>
<reference evidence="2" key="2">
    <citation type="submission" date="2014-06" db="EMBL/GenBank/DDBJ databases">
        <authorList>
            <person name="Hu T."/>
            <person name="Eisen M.B."/>
            <person name="Thornton K.R."/>
            <person name="Andolfatto P."/>
        </authorList>
    </citation>
    <scope>NUCLEOTIDE SEQUENCE</scope>
    <source>
        <strain evidence="2">W501</strain>
    </source>
</reference>
<dbReference type="EMBL" id="CM002910">
    <property type="protein sequence ID" value="KMY90008.1"/>
    <property type="molecule type" value="Genomic_DNA"/>
</dbReference>
<feature type="signal peptide" evidence="1">
    <location>
        <begin position="1"/>
        <end position="19"/>
    </location>
</feature>
<proteinExistence type="predicted"/>
<dbReference type="Proteomes" id="UP000035880">
    <property type="component" value="Chromosome 2L"/>
</dbReference>
<sequence>MKLLLLLLLLACGNYETAGSRRRLSLTLIKSLGACCAQTTDPMDSDTIGDTDARRINSADFDVDTPLRINFLRLLR</sequence>
<organism evidence="2">
    <name type="scientific">Drosophila simulans</name>
    <name type="common">Fruit fly</name>
    <dbReference type="NCBI Taxonomy" id="7240"/>
    <lineage>
        <taxon>Eukaryota</taxon>
        <taxon>Metazoa</taxon>
        <taxon>Ecdysozoa</taxon>
        <taxon>Arthropoda</taxon>
        <taxon>Hexapoda</taxon>
        <taxon>Insecta</taxon>
        <taxon>Pterygota</taxon>
        <taxon>Neoptera</taxon>
        <taxon>Endopterygota</taxon>
        <taxon>Diptera</taxon>
        <taxon>Brachycera</taxon>
        <taxon>Muscomorpha</taxon>
        <taxon>Ephydroidea</taxon>
        <taxon>Drosophilidae</taxon>
        <taxon>Drosophila</taxon>
        <taxon>Sophophora</taxon>
    </lineage>
</organism>
<keyword evidence="1" id="KW-0732">Signal</keyword>
<dbReference type="KEGG" id="dsi:Dsimw501_GD28565"/>
<dbReference type="AlphaFoldDB" id="A0A0J9R1Q2"/>
<gene>
    <name evidence="2" type="primary">Dsim\GD28565</name>
    <name evidence="2" type="ORF">Dsimw501_GD28565</name>
</gene>
<accession>A0A0J9R1Q2</accession>
<reference evidence="2" key="3">
    <citation type="submission" date="2015-04" db="EMBL/GenBank/DDBJ databases">
        <authorList>
            <consortium name="FlyBase"/>
        </authorList>
    </citation>
    <scope>NUCLEOTIDE SEQUENCE</scope>
    <source>
        <strain evidence="2">W501</strain>
    </source>
</reference>
<reference evidence="2" key="1">
    <citation type="journal article" date="2013" name="Genome Res.">
        <title>A second-generation assembly of the Drosophila simulans genome provides new insights into patterns of lineage-specific divergence.</title>
        <authorList>
            <person name="Hu T.T."/>
            <person name="Eisen M.B."/>
            <person name="Thornton K.R."/>
            <person name="Andolfatto P."/>
        </authorList>
    </citation>
    <scope>NUCLEOTIDE SEQUENCE [LARGE SCALE GENOMIC DNA]</scope>
    <source>
        <strain evidence="2">W501</strain>
    </source>
</reference>
<evidence type="ECO:0000313" key="2">
    <source>
        <dbReference type="EMBL" id="KMY90008.1"/>
    </source>
</evidence>
<protein>
    <submittedName>
        <fullName evidence="2">Uncharacterized protein, isoform A</fullName>
    </submittedName>
</protein>
<feature type="chain" id="PRO_5005321387" evidence="1">
    <location>
        <begin position="20"/>
        <end position="76"/>
    </location>
</feature>
<dbReference type="Bgee" id="FBgn0269855">
    <property type="expression patterns" value="Expressed in female reproductive system and 2 other cell types or tissues"/>
</dbReference>
<evidence type="ECO:0000256" key="1">
    <source>
        <dbReference type="SAM" id="SignalP"/>
    </source>
</evidence>